<dbReference type="Proteomes" id="UP000770586">
    <property type="component" value="Unassembled WGS sequence"/>
</dbReference>
<accession>A0A8J7RUQ9</accession>
<dbReference type="InterPro" id="IPR038078">
    <property type="entry name" value="PhoU-like_sf"/>
</dbReference>
<dbReference type="RefSeq" id="WP_209546551.1">
    <property type="nucleotide sequence ID" value="NZ_BAAADX010000002.1"/>
</dbReference>
<reference evidence="2 3" key="1">
    <citation type="submission" date="2021-03" db="EMBL/GenBank/DDBJ databases">
        <title>Genomic Encyclopedia of Type Strains, Phase IV (KMG-IV): sequencing the most valuable type-strain genomes for metagenomic binning, comparative biology and taxonomic classification.</title>
        <authorList>
            <person name="Goeker M."/>
        </authorList>
    </citation>
    <scope>NUCLEOTIDE SEQUENCE [LARGE SCALE GENOMIC DNA]</scope>
    <source>
        <strain evidence="2 3">DSM 12287</strain>
    </source>
</reference>
<dbReference type="InterPro" id="IPR007159">
    <property type="entry name" value="SpoVT-AbrB_dom"/>
</dbReference>
<dbReference type="Gene3D" id="1.20.58.220">
    <property type="entry name" value="Phosphate transport system protein phou homolog 2, domain 2"/>
    <property type="match status" value="1"/>
</dbReference>
<evidence type="ECO:0000313" key="3">
    <source>
        <dbReference type="Proteomes" id="UP000770586"/>
    </source>
</evidence>
<proteinExistence type="predicted"/>
<dbReference type="Pfam" id="PF04014">
    <property type="entry name" value="MazE_antitoxin"/>
    <property type="match status" value="1"/>
</dbReference>
<dbReference type="OrthoDB" id="40991at2157"/>
<evidence type="ECO:0000313" key="2">
    <source>
        <dbReference type="EMBL" id="MBP1901987.1"/>
    </source>
</evidence>
<organism evidence="2 3">
    <name type="scientific">Halorubrum trapanicum</name>
    <dbReference type="NCBI Taxonomy" id="29284"/>
    <lineage>
        <taxon>Archaea</taxon>
        <taxon>Methanobacteriati</taxon>
        <taxon>Methanobacteriota</taxon>
        <taxon>Stenosarchaea group</taxon>
        <taxon>Halobacteria</taxon>
        <taxon>Halobacteriales</taxon>
        <taxon>Haloferacaceae</taxon>
        <taxon>Halorubrum</taxon>
    </lineage>
</organism>
<dbReference type="AlphaFoldDB" id="A0A8J7RUQ9"/>
<feature type="domain" description="SpoVT-AbrB" evidence="1">
    <location>
        <begin position="8"/>
        <end position="54"/>
    </location>
</feature>
<protein>
    <submittedName>
        <fullName evidence="2">Phosphate uptake regulator</fullName>
    </submittedName>
</protein>
<keyword evidence="3" id="KW-1185">Reference proteome</keyword>
<dbReference type="EMBL" id="JAGGKE010000006">
    <property type="protein sequence ID" value="MBP1901987.1"/>
    <property type="molecule type" value="Genomic_DNA"/>
</dbReference>
<evidence type="ECO:0000259" key="1">
    <source>
        <dbReference type="SMART" id="SM00966"/>
    </source>
</evidence>
<comment type="caution">
    <text evidence="2">The sequence shown here is derived from an EMBL/GenBank/DDBJ whole genome shotgun (WGS) entry which is preliminary data.</text>
</comment>
<name>A0A8J7RUQ9_9EURY</name>
<gene>
    <name evidence="2" type="ORF">J2744_001670</name>
</gene>
<sequence length="339" mass="36660">METRKLQEVGGGTFTVSIPKEWATSHGFEAGMELQLYTHRDGSILVRSSEADVDSLDAATIDVGDGGEEAVRRAVRTAHAVGFETITLHRTGAFSAAERKAVRSTVRDLVGTNILNESDAEITIRHLLDTASASVRQSIVQLQYVVTSLLRDATERFVDAADTHAGIRDRADETRRSAEMVTRHFSRSLVSHAELDALGVSRPELFAYYSIARRLETVTEQAIGIASTGEGLSEPLGDEVAADARSATDDVVCAIDDAVTAVLDGDMTKVRAVRERCDDAVARIEPVERRLYDGSGPESVPEAVALSDVLSRVRRAAECGRHMADIAARTAIRAENIDV</sequence>
<dbReference type="GO" id="GO:0003677">
    <property type="term" value="F:DNA binding"/>
    <property type="evidence" value="ECO:0007669"/>
    <property type="project" value="InterPro"/>
</dbReference>
<dbReference type="SUPFAM" id="SSF109755">
    <property type="entry name" value="PhoU-like"/>
    <property type="match status" value="1"/>
</dbReference>
<dbReference type="SMART" id="SM00966">
    <property type="entry name" value="SpoVT_AbrB"/>
    <property type="match status" value="1"/>
</dbReference>